<sequence>MIPLRSVNSSTRYVLRLGYFLSNEPYQKRLAAGQSSGCREPGFMERFIEPKGKFSDNVDDNMVIAYMLTNVAALAESDTTTSIMRLAVNYILRHSSASQRLWQDLQTASPSMPVQWKEMDPDSPYLEAVMREIMRRHLDRSECPHVVVAAHLFLPYTFANMYDHAIMNGDIFSQNEIFKFCE</sequence>
<dbReference type="AlphaFoldDB" id="A0AAD6HLG3"/>
<dbReference type="GO" id="GO:0016705">
    <property type="term" value="F:oxidoreductase activity, acting on paired donors, with incorporation or reduction of molecular oxygen"/>
    <property type="evidence" value="ECO:0007669"/>
    <property type="project" value="InterPro"/>
</dbReference>
<protein>
    <submittedName>
        <fullName evidence="1">Cytochrome P450</fullName>
    </submittedName>
</protein>
<name>A0AAD6HLG3_9EURO</name>
<dbReference type="EMBL" id="JAQJAN010000007">
    <property type="protein sequence ID" value="KAJ5726999.1"/>
    <property type="molecule type" value="Genomic_DNA"/>
</dbReference>
<proteinExistence type="predicted"/>
<dbReference type="GO" id="GO:0005506">
    <property type="term" value="F:iron ion binding"/>
    <property type="evidence" value="ECO:0007669"/>
    <property type="project" value="InterPro"/>
</dbReference>
<dbReference type="GO" id="GO:0020037">
    <property type="term" value="F:heme binding"/>
    <property type="evidence" value="ECO:0007669"/>
    <property type="project" value="InterPro"/>
</dbReference>
<keyword evidence="2" id="KW-1185">Reference proteome</keyword>
<gene>
    <name evidence="1" type="ORF">N7493_006026</name>
</gene>
<evidence type="ECO:0000313" key="2">
    <source>
        <dbReference type="Proteomes" id="UP001215712"/>
    </source>
</evidence>
<accession>A0AAD6HLG3</accession>
<dbReference type="InterPro" id="IPR036396">
    <property type="entry name" value="Cyt_P450_sf"/>
</dbReference>
<dbReference type="SUPFAM" id="SSF48264">
    <property type="entry name" value="Cytochrome P450"/>
    <property type="match status" value="1"/>
</dbReference>
<dbReference type="Proteomes" id="UP001215712">
    <property type="component" value="Unassembled WGS sequence"/>
</dbReference>
<reference evidence="1" key="2">
    <citation type="submission" date="2023-01" db="EMBL/GenBank/DDBJ databases">
        <authorList>
            <person name="Petersen C."/>
        </authorList>
    </citation>
    <scope>NUCLEOTIDE SEQUENCE</scope>
    <source>
        <strain evidence="1">IBT 17514</strain>
    </source>
</reference>
<comment type="caution">
    <text evidence="1">The sequence shown here is derived from an EMBL/GenBank/DDBJ whole genome shotgun (WGS) entry which is preliminary data.</text>
</comment>
<dbReference type="Gene3D" id="1.10.630.10">
    <property type="entry name" value="Cytochrome P450"/>
    <property type="match status" value="1"/>
</dbReference>
<reference evidence="1" key="1">
    <citation type="journal article" date="2023" name="IMA Fungus">
        <title>Comparative genomic study of the Penicillium genus elucidates a diverse pangenome and 15 lateral gene transfer events.</title>
        <authorList>
            <person name="Petersen C."/>
            <person name="Sorensen T."/>
            <person name="Nielsen M.R."/>
            <person name="Sondergaard T.E."/>
            <person name="Sorensen J.L."/>
            <person name="Fitzpatrick D.A."/>
            <person name="Frisvad J.C."/>
            <person name="Nielsen K.L."/>
        </authorList>
    </citation>
    <scope>NUCLEOTIDE SEQUENCE</scope>
    <source>
        <strain evidence="1">IBT 17514</strain>
    </source>
</reference>
<dbReference type="GO" id="GO:0004497">
    <property type="term" value="F:monooxygenase activity"/>
    <property type="evidence" value="ECO:0007669"/>
    <property type="project" value="InterPro"/>
</dbReference>
<evidence type="ECO:0000313" key="1">
    <source>
        <dbReference type="EMBL" id="KAJ5726999.1"/>
    </source>
</evidence>
<organism evidence="1 2">
    <name type="scientific">Penicillium malachiteum</name>
    <dbReference type="NCBI Taxonomy" id="1324776"/>
    <lineage>
        <taxon>Eukaryota</taxon>
        <taxon>Fungi</taxon>
        <taxon>Dikarya</taxon>
        <taxon>Ascomycota</taxon>
        <taxon>Pezizomycotina</taxon>
        <taxon>Eurotiomycetes</taxon>
        <taxon>Eurotiomycetidae</taxon>
        <taxon>Eurotiales</taxon>
        <taxon>Aspergillaceae</taxon>
        <taxon>Penicillium</taxon>
    </lineage>
</organism>